<keyword evidence="10" id="KW-1185">Reference proteome</keyword>
<dbReference type="InterPro" id="IPR016035">
    <property type="entry name" value="Acyl_Trfase/lysoPLipase"/>
</dbReference>
<dbReference type="AlphaFoldDB" id="A0A975F398"/>
<evidence type="ECO:0000256" key="2">
    <source>
        <dbReference type="ARBA" id="ARBA00018953"/>
    </source>
</evidence>
<dbReference type="Pfam" id="PF00698">
    <property type="entry name" value="Acyl_transf_1"/>
    <property type="match status" value="1"/>
</dbReference>
<dbReference type="InterPro" id="IPR024925">
    <property type="entry name" value="Malonyl_CoA-ACP_transAc"/>
</dbReference>
<protein>
    <recommendedName>
        <fullName evidence="2 6">Malonyl CoA-acyl carrier protein transacylase</fullName>
        <ecNumber evidence="1 6">2.3.1.39</ecNumber>
    </recommendedName>
</protein>
<dbReference type="KEGG" id="tpav:HRQ91_02020"/>
<accession>A0A975F398</accession>
<dbReference type="SMART" id="SM00827">
    <property type="entry name" value="PKS_AT"/>
    <property type="match status" value="1"/>
</dbReference>
<dbReference type="PIRSF" id="PIRSF000446">
    <property type="entry name" value="Mct"/>
    <property type="match status" value="1"/>
</dbReference>
<evidence type="ECO:0000256" key="5">
    <source>
        <dbReference type="ARBA" id="ARBA00048462"/>
    </source>
</evidence>
<feature type="domain" description="Malonyl-CoA:ACP transacylase (MAT)" evidence="8">
    <location>
        <begin position="8"/>
        <end position="314"/>
    </location>
</feature>
<reference evidence="9 10" key="1">
    <citation type="journal article" date="2021" name="Microbiol. Resour. Announc.">
        <title>Complete Genome Sequences of Three Human Oral Treponema parvum Isolates.</title>
        <authorList>
            <person name="Zeng H."/>
            <person name="Watt R.M."/>
        </authorList>
    </citation>
    <scope>NUCLEOTIDE SEQUENCE [LARGE SCALE GENOMIC DNA]</scope>
    <source>
        <strain evidence="9 10">ATCC 700770</strain>
    </source>
</reference>
<proteinExistence type="inferred from homology"/>
<evidence type="ECO:0000313" key="10">
    <source>
        <dbReference type="Proteomes" id="UP000671908"/>
    </source>
</evidence>
<feature type="active site" evidence="7">
    <location>
        <position position="92"/>
    </location>
</feature>
<dbReference type="PANTHER" id="PTHR42681:SF1">
    <property type="entry name" value="MALONYL-COA-ACYL CARRIER PROTEIN TRANSACYLASE, MITOCHONDRIAL"/>
    <property type="match status" value="1"/>
</dbReference>
<gene>
    <name evidence="9" type="ORF">HRQ91_02020</name>
</gene>
<dbReference type="GO" id="GO:0005829">
    <property type="term" value="C:cytosol"/>
    <property type="evidence" value="ECO:0007669"/>
    <property type="project" value="TreeGrafter"/>
</dbReference>
<name>A0A975F398_9SPIR</name>
<dbReference type="InterPro" id="IPR001227">
    <property type="entry name" value="Ac_transferase_dom_sf"/>
</dbReference>
<dbReference type="GO" id="GO:0004314">
    <property type="term" value="F:[acyl-carrier-protein] S-malonyltransferase activity"/>
    <property type="evidence" value="ECO:0007669"/>
    <property type="project" value="UniProtKB-EC"/>
</dbReference>
<dbReference type="Gene3D" id="3.40.366.10">
    <property type="entry name" value="Malonyl-Coenzyme A Acyl Carrier Protein, domain 2"/>
    <property type="match status" value="1"/>
</dbReference>
<evidence type="ECO:0000259" key="8">
    <source>
        <dbReference type="SMART" id="SM00827"/>
    </source>
</evidence>
<sequence>MAKKYAFLFPGQGAQTPGMMKDVCEAFVEARKCIDKASEITGEDITKLLWETDASVLSRTDRSQLAITAASLAVAAAIKSKGVEPSSVMGFSLGEFPALYTAGVLSFEDVIKVVQQRGKIMQGVCEEIAAANEGHAPGMAAVIGLEPKKIIEITKSCEGAYAANMNSEKQTVISATAAGLDQAEAKCKEAGARRFIRLAVAGPFHSPLMQKAAAGFEKAIENVAFNDPKIALFSNVSGKKVTKGSEAKEAAVLHLTHPVLWTDEEVVLGSTIEGDTSNEWAVLEVGPGKVLSGLWRDTAFGEKWPSIPVGTASDINSL</sequence>
<organism evidence="9 10">
    <name type="scientific">Treponema parvum</name>
    <dbReference type="NCBI Taxonomy" id="138851"/>
    <lineage>
        <taxon>Bacteria</taxon>
        <taxon>Pseudomonadati</taxon>
        <taxon>Spirochaetota</taxon>
        <taxon>Spirochaetia</taxon>
        <taxon>Spirochaetales</taxon>
        <taxon>Treponemataceae</taxon>
        <taxon>Treponema</taxon>
    </lineage>
</organism>
<dbReference type="InterPro" id="IPR016036">
    <property type="entry name" value="Malonyl_transacylase_ACP-bd"/>
</dbReference>
<keyword evidence="3 6" id="KW-0808">Transferase</keyword>
<dbReference type="RefSeq" id="WP_210120026.1">
    <property type="nucleotide sequence ID" value="NZ_CP054142.1"/>
</dbReference>
<dbReference type="InterPro" id="IPR050858">
    <property type="entry name" value="Mal-CoA-ACP_Trans/PKS_FabD"/>
</dbReference>
<evidence type="ECO:0000256" key="4">
    <source>
        <dbReference type="ARBA" id="ARBA00023315"/>
    </source>
</evidence>
<evidence type="ECO:0000313" key="9">
    <source>
        <dbReference type="EMBL" id="QTQ13329.1"/>
    </source>
</evidence>
<dbReference type="Gene3D" id="3.30.70.250">
    <property type="entry name" value="Malonyl-CoA ACP transacylase, ACP-binding"/>
    <property type="match status" value="1"/>
</dbReference>
<evidence type="ECO:0000256" key="3">
    <source>
        <dbReference type="ARBA" id="ARBA00022679"/>
    </source>
</evidence>
<dbReference type="EMBL" id="CP054142">
    <property type="protein sequence ID" value="QTQ13329.1"/>
    <property type="molecule type" value="Genomic_DNA"/>
</dbReference>
<keyword evidence="4 6" id="KW-0012">Acyltransferase</keyword>
<dbReference type="Proteomes" id="UP000671908">
    <property type="component" value="Chromosome"/>
</dbReference>
<evidence type="ECO:0000256" key="6">
    <source>
        <dbReference type="PIRNR" id="PIRNR000446"/>
    </source>
</evidence>
<comment type="similarity">
    <text evidence="6">Belongs to the fabD family.</text>
</comment>
<dbReference type="SUPFAM" id="SSF52151">
    <property type="entry name" value="FabD/lysophospholipase-like"/>
    <property type="match status" value="1"/>
</dbReference>
<comment type="catalytic activity">
    <reaction evidence="5 6">
        <text>holo-[ACP] + malonyl-CoA = malonyl-[ACP] + CoA</text>
        <dbReference type="Rhea" id="RHEA:41792"/>
        <dbReference type="Rhea" id="RHEA-COMP:9623"/>
        <dbReference type="Rhea" id="RHEA-COMP:9685"/>
        <dbReference type="ChEBI" id="CHEBI:57287"/>
        <dbReference type="ChEBI" id="CHEBI:57384"/>
        <dbReference type="ChEBI" id="CHEBI:64479"/>
        <dbReference type="ChEBI" id="CHEBI:78449"/>
        <dbReference type="EC" id="2.3.1.39"/>
    </reaction>
</comment>
<dbReference type="SUPFAM" id="SSF55048">
    <property type="entry name" value="Probable ACP-binding domain of malonyl-CoA ACP transacylase"/>
    <property type="match status" value="1"/>
</dbReference>
<feature type="active site" evidence="7">
    <location>
        <position position="205"/>
    </location>
</feature>
<dbReference type="EC" id="2.3.1.39" evidence="1 6"/>
<evidence type="ECO:0000256" key="7">
    <source>
        <dbReference type="PIRSR" id="PIRSR000446-1"/>
    </source>
</evidence>
<dbReference type="InterPro" id="IPR014043">
    <property type="entry name" value="Acyl_transferase_dom"/>
</dbReference>
<evidence type="ECO:0000256" key="1">
    <source>
        <dbReference type="ARBA" id="ARBA00013258"/>
    </source>
</evidence>
<dbReference type="PANTHER" id="PTHR42681">
    <property type="entry name" value="MALONYL-COA-ACYL CARRIER PROTEIN TRANSACYLASE, MITOCHONDRIAL"/>
    <property type="match status" value="1"/>
</dbReference>
<dbReference type="GO" id="GO:0006633">
    <property type="term" value="P:fatty acid biosynthetic process"/>
    <property type="evidence" value="ECO:0007669"/>
    <property type="project" value="TreeGrafter"/>
</dbReference>